<dbReference type="AlphaFoldDB" id="A0A371GPX4"/>
<sequence length="83" mass="9552">MFKSESKSPTLLTKVAVFQTQYEGLDNFIPEYQVVKCDEETTVSWEGFEAMLPNIQIEVPHVDSTSCHQQQMNHPFVIIFNLS</sequence>
<keyword evidence="2" id="KW-1185">Reference proteome</keyword>
<gene>
    <name evidence="1" type="ORF">CR513_25208</name>
</gene>
<feature type="non-terminal residue" evidence="1">
    <location>
        <position position="1"/>
    </location>
</feature>
<dbReference type="Proteomes" id="UP000257109">
    <property type="component" value="Unassembled WGS sequence"/>
</dbReference>
<evidence type="ECO:0000313" key="1">
    <source>
        <dbReference type="EMBL" id="RDX92627.1"/>
    </source>
</evidence>
<dbReference type="EMBL" id="QJKJ01004821">
    <property type="protein sequence ID" value="RDX92627.1"/>
    <property type="molecule type" value="Genomic_DNA"/>
</dbReference>
<reference evidence="1" key="1">
    <citation type="submission" date="2018-05" db="EMBL/GenBank/DDBJ databases">
        <title>Draft genome of Mucuna pruriens seed.</title>
        <authorList>
            <person name="Nnadi N.E."/>
            <person name="Vos R."/>
            <person name="Hasami M.H."/>
            <person name="Devisetty U.K."/>
            <person name="Aguiy J.C."/>
        </authorList>
    </citation>
    <scope>NUCLEOTIDE SEQUENCE [LARGE SCALE GENOMIC DNA]</scope>
    <source>
        <strain evidence="1">JCA_2017</strain>
    </source>
</reference>
<accession>A0A371GPX4</accession>
<protein>
    <submittedName>
        <fullName evidence="1">Uncharacterized protein</fullName>
    </submittedName>
</protein>
<evidence type="ECO:0000313" key="2">
    <source>
        <dbReference type="Proteomes" id="UP000257109"/>
    </source>
</evidence>
<proteinExistence type="predicted"/>
<organism evidence="1 2">
    <name type="scientific">Mucuna pruriens</name>
    <name type="common">Velvet bean</name>
    <name type="synonym">Dolichos pruriens</name>
    <dbReference type="NCBI Taxonomy" id="157652"/>
    <lineage>
        <taxon>Eukaryota</taxon>
        <taxon>Viridiplantae</taxon>
        <taxon>Streptophyta</taxon>
        <taxon>Embryophyta</taxon>
        <taxon>Tracheophyta</taxon>
        <taxon>Spermatophyta</taxon>
        <taxon>Magnoliopsida</taxon>
        <taxon>eudicotyledons</taxon>
        <taxon>Gunneridae</taxon>
        <taxon>Pentapetalae</taxon>
        <taxon>rosids</taxon>
        <taxon>fabids</taxon>
        <taxon>Fabales</taxon>
        <taxon>Fabaceae</taxon>
        <taxon>Papilionoideae</taxon>
        <taxon>50 kb inversion clade</taxon>
        <taxon>NPAAA clade</taxon>
        <taxon>indigoferoid/millettioid clade</taxon>
        <taxon>Phaseoleae</taxon>
        <taxon>Mucuna</taxon>
    </lineage>
</organism>
<comment type="caution">
    <text evidence="1">The sequence shown here is derived from an EMBL/GenBank/DDBJ whole genome shotgun (WGS) entry which is preliminary data.</text>
</comment>
<name>A0A371GPX4_MUCPR</name>